<keyword evidence="3" id="KW-0964">Secreted</keyword>
<dbReference type="PANTHER" id="PTHR42792">
    <property type="entry name" value="FLAGELLIN"/>
    <property type="match status" value="1"/>
</dbReference>
<dbReference type="GO" id="GO:0005576">
    <property type="term" value="C:extracellular region"/>
    <property type="evidence" value="ECO:0007669"/>
    <property type="project" value="UniProtKB-SubCell"/>
</dbReference>
<dbReference type="Proteomes" id="UP000323917">
    <property type="component" value="Chromosome"/>
</dbReference>
<gene>
    <name evidence="6" type="primary">flgL</name>
    <name evidence="6" type="ORF">Pr1d_14480</name>
</gene>
<dbReference type="SUPFAM" id="SSF64518">
    <property type="entry name" value="Phase 1 flagellin"/>
    <property type="match status" value="1"/>
</dbReference>
<comment type="subcellular location">
    <subcellularLocation>
        <location evidence="3">Secreted</location>
    </subcellularLocation>
    <subcellularLocation>
        <location evidence="3">Bacterial flagellum</location>
    </subcellularLocation>
</comment>
<keyword evidence="6" id="KW-0282">Flagellum</keyword>
<dbReference type="InterPro" id="IPR046358">
    <property type="entry name" value="Flagellin_C"/>
</dbReference>
<dbReference type="AlphaFoldDB" id="A0A5B9Q9B9"/>
<dbReference type="OrthoDB" id="225814at2"/>
<comment type="similarity">
    <text evidence="1 3">Belongs to the bacterial flagellin family.</text>
</comment>
<dbReference type="RefSeq" id="WP_148072857.1">
    <property type="nucleotide sequence ID" value="NZ_CP042913.1"/>
</dbReference>
<evidence type="ECO:0000256" key="2">
    <source>
        <dbReference type="ARBA" id="ARBA00023143"/>
    </source>
</evidence>
<protein>
    <recommendedName>
        <fullName evidence="3">Flagellin</fullName>
    </recommendedName>
</protein>
<dbReference type="GO" id="GO:0005198">
    <property type="term" value="F:structural molecule activity"/>
    <property type="evidence" value="ECO:0007669"/>
    <property type="project" value="UniProtKB-UniRule"/>
</dbReference>
<dbReference type="GO" id="GO:0009288">
    <property type="term" value="C:bacterial-type flagellum"/>
    <property type="evidence" value="ECO:0007669"/>
    <property type="project" value="UniProtKB-SubCell"/>
</dbReference>
<keyword evidence="2 3" id="KW-0975">Bacterial flagellum</keyword>
<feature type="domain" description="Flagellin C-terminal" evidence="5">
    <location>
        <begin position="918"/>
        <end position="994"/>
    </location>
</feature>
<evidence type="ECO:0000259" key="4">
    <source>
        <dbReference type="Pfam" id="PF00669"/>
    </source>
</evidence>
<dbReference type="InterPro" id="IPR001492">
    <property type="entry name" value="Flagellin"/>
</dbReference>
<comment type="function">
    <text evidence="3">Flagellin is the subunit protein which polymerizes to form the filaments of bacterial flagella.</text>
</comment>
<keyword evidence="6" id="KW-0969">Cilium</keyword>
<sequence>MAGIIPIPNSRVSGLLLRQRLTQQFQNDQLQLFRLQEQIATGQRITLPSDDGPAALRAIALQRLIERKDQLGTNMRIGQQYLGASDIALQDVATQLADIKGSTLGVAGTLSSPEERDAAIAEINGYLENLVTLANRQFQGRYLFSGSKTSKPPYEIVDGNVVFNGDKGSIQSHSDFGVLFASNVSGHEVFGGTSAQVESSVDLNPALSINTKLSSLRGGRGLSPGGALTISDGTNQSIVDISGARTIGDVVRLIEENPPAGREILVSVTGTGLQLQLADPGGSLGGTLTVTEVANGTAARELGILEKTGVGTTPLVGQDLEPLLLKTTRLEDLLGSKAHTAIKSGSSSDNNDILVQAGVNGAAFNGVSVQYVDDDLLAAAPGLSAGNEVAQYDANARSATASLTLSGIGNDLILTAGSAGIDFNDVVINITDGGAIGDTASVSYDSLTKNLSIAVDSTGATTVQTVINEINNEGTFSAVHDNSLEASYVPAANIAAGDIGSVQGNTGNSGGEAKTLYIRIDPGASTANQVVSAINAEGTFSATVDPNDSTSAVEAGTGKVSLTATAATTSGGSGTTLDLNSGLRIVNGGDTYNISFENAETVEDVLNTLNNAGAGLHAEINSGGDGINIRSLLSGNDFQIGENGGTTASQLGVRTYGTATKLSDFNYGVGVPTQPGFQLPTTVGTDFTITSRDGQTFDIDLSTATSLSEVVTQINTVTGGDVTAQLSPPGNILELVDNTVPGTTDFSITQATGSLAAQYLGLVPNGDTSASTSGPAITGDDNRYIDFSITSASGEEFGIDLSGAETVGDVIDAINAITTSNITARLTSTGNGIELVDNTVGSGSLTVTQAEESQAAELLGFVPSGSSVASSSTGSLTSEDHNFLENKSVFNTLIRLRDALVNEDLNGVERALADINVDIDRVTFARAQIGATQQGLELSQLNLEDEDVRLRAALSEEMDVDLVEAISELTSRQIAMQASLQVTGNILQLSLLDFI</sequence>
<dbReference type="EMBL" id="CP042913">
    <property type="protein sequence ID" value="QEG34175.1"/>
    <property type="molecule type" value="Genomic_DNA"/>
</dbReference>
<keyword evidence="7" id="KW-1185">Reference proteome</keyword>
<dbReference type="Pfam" id="PF00669">
    <property type="entry name" value="Flagellin_N"/>
    <property type="match status" value="1"/>
</dbReference>
<evidence type="ECO:0000313" key="6">
    <source>
        <dbReference type="EMBL" id="QEG34175.1"/>
    </source>
</evidence>
<evidence type="ECO:0000256" key="1">
    <source>
        <dbReference type="ARBA" id="ARBA00005709"/>
    </source>
</evidence>
<dbReference type="PANTHER" id="PTHR42792:SF1">
    <property type="entry name" value="FLAGELLAR HOOK-ASSOCIATED PROTEIN 3"/>
    <property type="match status" value="1"/>
</dbReference>
<keyword evidence="6" id="KW-0966">Cell projection</keyword>
<proteinExistence type="inferred from homology"/>
<accession>A0A5B9Q9B9</accession>
<evidence type="ECO:0000259" key="5">
    <source>
        <dbReference type="Pfam" id="PF00700"/>
    </source>
</evidence>
<feature type="domain" description="Flagellin N-terminal" evidence="4">
    <location>
        <begin position="17"/>
        <end position="149"/>
    </location>
</feature>
<evidence type="ECO:0000256" key="3">
    <source>
        <dbReference type="RuleBase" id="RU362073"/>
    </source>
</evidence>
<evidence type="ECO:0000313" key="7">
    <source>
        <dbReference type="Proteomes" id="UP000323917"/>
    </source>
</evidence>
<name>A0A5B9Q9B9_9BACT</name>
<dbReference type="KEGG" id="bgok:Pr1d_14480"/>
<dbReference type="Gene3D" id="1.20.1330.10">
    <property type="entry name" value="f41 fragment of flagellin, N-terminal domain"/>
    <property type="match status" value="2"/>
</dbReference>
<organism evidence="6 7">
    <name type="scientific">Bythopirellula goksoeyrii</name>
    <dbReference type="NCBI Taxonomy" id="1400387"/>
    <lineage>
        <taxon>Bacteria</taxon>
        <taxon>Pseudomonadati</taxon>
        <taxon>Planctomycetota</taxon>
        <taxon>Planctomycetia</taxon>
        <taxon>Pirellulales</taxon>
        <taxon>Lacipirellulaceae</taxon>
        <taxon>Bythopirellula</taxon>
    </lineage>
</organism>
<dbReference type="InterPro" id="IPR001029">
    <property type="entry name" value="Flagellin_N"/>
</dbReference>
<reference evidence="6 7" key="1">
    <citation type="submission" date="2019-08" db="EMBL/GenBank/DDBJ databases">
        <title>Deep-cultivation of Planctomycetes and their phenomic and genomic characterization uncovers novel biology.</title>
        <authorList>
            <person name="Wiegand S."/>
            <person name="Jogler M."/>
            <person name="Boedeker C."/>
            <person name="Pinto D."/>
            <person name="Vollmers J."/>
            <person name="Rivas-Marin E."/>
            <person name="Kohn T."/>
            <person name="Peeters S.H."/>
            <person name="Heuer A."/>
            <person name="Rast P."/>
            <person name="Oberbeckmann S."/>
            <person name="Bunk B."/>
            <person name="Jeske O."/>
            <person name="Meyerdierks A."/>
            <person name="Storesund J.E."/>
            <person name="Kallscheuer N."/>
            <person name="Luecker S."/>
            <person name="Lage O.M."/>
            <person name="Pohl T."/>
            <person name="Merkel B.J."/>
            <person name="Hornburger P."/>
            <person name="Mueller R.-W."/>
            <person name="Bruemmer F."/>
            <person name="Labrenz M."/>
            <person name="Spormann A.M."/>
            <person name="Op den Camp H."/>
            <person name="Overmann J."/>
            <person name="Amann R."/>
            <person name="Jetten M.S.M."/>
            <person name="Mascher T."/>
            <person name="Medema M.H."/>
            <person name="Devos D.P."/>
            <person name="Kaster A.-K."/>
            <person name="Ovreas L."/>
            <person name="Rohde M."/>
            <person name="Galperin M.Y."/>
            <person name="Jogler C."/>
        </authorList>
    </citation>
    <scope>NUCLEOTIDE SEQUENCE [LARGE SCALE GENOMIC DNA]</scope>
    <source>
        <strain evidence="6 7">Pr1d</strain>
    </source>
</reference>
<dbReference type="Pfam" id="PF00700">
    <property type="entry name" value="Flagellin_C"/>
    <property type="match status" value="1"/>
</dbReference>